<gene>
    <name evidence="1" type="ORF">WICPIJ_002554</name>
</gene>
<evidence type="ECO:0000313" key="2">
    <source>
        <dbReference type="Proteomes" id="UP000774326"/>
    </source>
</evidence>
<dbReference type="Proteomes" id="UP000774326">
    <property type="component" value="Unassembled WGS sequence"/>
</dbReference>
<protein>
    <submittedName>
        <fullName evidence="1">Uncharacterized protein</fullName>
    </submittedName>
</protein>
<comment type="caution">
    <text evidence="1">The sequence shown here is derived from an EMBL/GenBank/DDBJ whole genome shotgun (WGS) entry which is preliminary data.</text>
</comment>
<reference evidence="1" key="1">
    <citation type="journal article" date="2021" name="Open Biol.">
        <title>Shared evolutionary footprints suggest mitochondrial oxidative damage underlies multiple complex I losses in fungi.</title>
        <authorList>
            <person name="Schikora-Tamarit M.A."/>
            <person name="Marcet-Houben M."/>
            <person name="Nosek J."/>
            <person name="Gabaldon T."/>
        </authorList>
    </citation>
    <scope>NUCLEOTIDE SEQUENCE</scope>
    <source>
        <strain evidence="1">CBS2887</strain>
    </source>
</reference>
<sequence>MLAALKVNKSEPGSFCSESSLEISEYSITAGLCKSSSRTIKPTDSEASLFLTTLVANWKSLTMENPMKVGSATLTKTLSTQITPTSPWEMALRPVSNHWDLVEASESIKEKEEVDGNGLKVLPTVEVFENSMAL</sequence>
<name>A0A9P8Q9H1_WICPI</name>
<evidence type="ECO:0000313" key="1">
    <source>
        <dbReference type="EMBL" id="KAH3686467.1"/>
    </source>
</evidence>
<dbReference type="EMBL" id="JAEUBG010001424">
    <property type="protein sequence ID" value="KAH3686467.1"/>
    <property type="molecule type" value="Genomic_DNA"/>
</dbReference>
<keyword evidence="2" id="KW-1185">Reference proteome</keyword>
<dbReference type="AlphaFoldDB" id="A0A9P8Q9H1"/>
<accession>A0A9P8Q9H1</accession>
<proteinExistence type="predicted"/>
<organism evidence="1 2">
    <name type="scientific">Wickerhamomyces pijperi</name>
    <name type="common">Yeast</name>
    <name type="synonym">Pichia pijperi</name>
    <dbReference type="NCBI Taxonomy" id="599730"/>
    <lineage>
        <taxon>Eukaryota</taxon>
        <taxon>Fungi</taxon>
        <taxon>Dikarya</taxon>
        <taxon>Ascomycota</taxon>
        <taxon>Saccharomycotina</taxon>
        <taxon>Saccharomycetes</taxon>
        <taxon>Phaffomycetales</taxon>
        <taxon>Wickerhamomycetaceae</taxon>
        <taxon>Wickerhamomyces</taxon>
    </lineage>
</organism>
<reference evidence="1" key="2">
    <citation type="submission" date="2021-01" db="EMBL/GenBank/DDBJ databases">
        <authorList>
            <person name="Schikora-Tamarit M.A."/>
        </authorList>
    </citation>
    <scope>NUCLEOTIDE SEQUENCE</scope>
    <source>
        <strain evidence="1">CBS2887</strain>
    </source>
</reference>